<sequence length="92" mass="10440">MLNCSIAIQILPLGEKERIDIIDKVIAYIKSRHSNVTVSPFETVIEGEYEELMTTLKQAILIAGEDHSNIFANVKINYGRIMTIDEKISKFN</sequence>
<feature type="domain" description="Thiamine-binding protein" evidence="2">
    <location>
        <begin position="7"/>
        <end position="90"/>
    </location>
</feature>
<comment type="caution">
    <text evidence="3">The sequence shown here is derived from an EMBL/GenBank/DDBJ whole genome shotgun (WGS) entry which is preliminary data.</text>
</comment>
<dbReference type="SUPFAM" id="SSF89957">
    <property type="entry name" value="MTH1187/YkoF-like"/>
    <property type="match status" value="1"/>
</dbReference>
<dbReference type="EMBL" id="JACBYF010000003">
    <property type="protein sequence ID" value="NYS47120.1"/>
    <property type="molecule type" value="Genomic_DNA"/>
</dbReference>
<name>A0ABX2SXW2_9BACL</name>
<proteinExistence type="inferred from homology"/>
<dbReference type="PANTHER" id="PTHR33777">
    <property type="entry name" value="UPF0045 PROTEIN ECM15"/>
    <property type="match status" value="1"/>
</dbReference>
<dbReference type="InterPro" id="IPR002767">
    <property type="entry name" value="Thiamine_BP"/>
</dbReference>
<comment type="similarity">
    <text evidence="1">Belongs to the UPF0045 family.</text>
</comment>
<dbReference type="PANTHER" id="PTHR33777:SF1">
    <property type="entry name" value="UPF0045 PROTEIN ECM15"/>
    <property type="match status" value="1"/>
</dbReference>
<accession>A0ABX2SXW2</accession>
<dbReference type="InterPro" id="IPR051614">
    <property type="entry name" value="UPF0045_domain"/>
</dbReference>
<dbReference type="RefSeq" id="WP_179940642.1">
    <property type="nucleotide sequence ID" value="NZ_JACBYF010000003.1"/>
</dbReference>
<organism evidence="3 4">
    <name type="scientific">Gemelliphila palaticanis</name>
    <dbReference type="NCBI Taxonomy" id="81950"/>
    <lineage>
        <taxon>Bacteria</taxon>
        <taxon>Bacillati</taxon>
        <taxon>Bacillota</taxon>
        <taxon>Bacilli</taxon>
        <taxon>Bacillales</taxon>
        <taxon>Gemellaceae</taxon>
        <taxon>Gemelliphila</taxon>
    </lineage>
</organism>
<dbReference type="InterPro" id="IPR029756">
    <property type="entry name" value="MTH1187/YkoF-like"/>
</dbReference>
<keyword evidence="4" id="KW-1185">Reference proteome</keyword>
<evidence type="ECO:0000259" key="2">
    <source>
        <dbReference type="Pfam" id="PF01910"/>
    </source>
</evidence>
<dbReference type="Pfam" id="PF01910">
    <property type="entry name" value="Thiamine_BP"/>
    <property type="match status" value="1"/>
</dbReference>
<protein>
    <submittedName>
        <fullName evidence="3">Thiamine-binding protein</fullName>
    </submittedName>
</protein>
<evidence type="ECO:0000313" key="4">
    <source>
        <dbReference type="Proteomes" id="UP000531840"/>
    </source>
</evidence>
<reference evidence="3 4" key="1">
    <citation type="submission" date="2020-07" db="EMBL/GenBank/DDBJ databases">
        <title>MOT database genomes.</title>
        <authorList>
            <person name="Joseph S."/>
            <person name="Aduse-Opoku J."/>
            <person name="Hashim A."/>
            <person name="Wade W."/>
            <person name="Curtis M."/>
        </authorList>
    </citation>
    <scope>NUCLEOTIDE SEQUENCE [LARGE SCALE GENOMIC DNA]</scope>
    <source>
        <strain evidence="3 4">CIP 106318</strain>
    </source>
</reference>
<dbReference type="Proteomes" id="UP000531840">
    <property type="component" value="Unassembled WGS sequence"/>
</dbReference>
<evidence type="ECO:0000313" key="3">
    <source>
        <dbReference type="EMBL" id="NYS47120.1"/>
    </source>
</evidence>
<evidence type="ECO:0000256" key="1">
    <source>
        <dbReference type="ARBA" id="ARBA00010272"/>
    </source>
</evidence>
<gene>
    <name evidence="3" type="ORF">HZY85_02785</name>
</gene>
<dbReference type="Gene3D" id="3.30.70.930">
    <property type="match status" value="1"/>
</dbReference>